<feature type="region of interest" description="Disordered" evidence="3">
    <location>
        <begin position="100"/>
        <end position="122"/>
    </location>
</feature>
<dbReference type="Pfam" id="PF00445">
    <property type="entry name" value="Ribonuclease_T2"/>
    <property type="match status" value="1"/>
</dbReference>
<dbReference type="EMBL" id="JAFEMO010000001">
    <property type="protein sequence ID" value="KAH7576338.1"/>
    <property type="molecule type" value="Genomic_DNA"/>
</dbReference>
<accession>A0ABQ8IIM4</accession>
<dbReference type="InterPro" id="IPR001568">
    <property type="entry name" value="RNase_T2-like"/>
</dbReference>
<evidence type="ECO:0000256" key="1">
    <source>
        <dbReference type="ARBA" id="ARBA00007469"/>
    </source>
</evidence>
<proteinExistence type="inferred from homology"/>
<organism evidence="4 5">
    <name type="scientific">Xanthoceras sorbifolium</name>
    <dbReference type="NCBI Taxonomy" id="99658"/>
    <lineage>
        <taxon>Eukaryota</taxon>
        <taxon>Viridiplantae</taxon>
        <taxon>Streptophyta</taxon>
        <taxon>Embryophyta</taxon>
        <taxon>Tracheophyta</taxon>
        <taxon>Spermatophyta</taxon>
        <taxon>Magnoliopsida</taxon>
        <taxon>eudicotyledons</taxon>
        <taxon>Gunneridae</taxon>
        <taxon>Pentapetalae</taxon>
        <taxon>rosids</taxon>
        <taxon>malvids</taxon>
        <taxon>Sapindales</taxon>
        <taxon>Sapindaceae</taxon>
        <taxon>Xanthoceroideae</taxon>
        <taxon>Xanthoceras</taxon>
    </lineage>
</organism>
<evidence type="ECO:0000256" key="3">
    <source>
        <dbReference type="SAM" id="MobiDB-lite"/>
    </source>
</evidence>
<dbReference type="Proteomes" id="UP000827721">
    <property type="component" value="Unassembled WGS sequence"/>
</dbReference>
<keyword evidence="5" id="KW-1185">Reference proteome</keyword>
<comment type="similarity">
    <text evidence="1 2">Belongs to the RNase T2 family.</text>
</comment>
<comment type="caution">
    <text evidence="4">The sequence shown here is derived from an EMBL/GenBank/DDBJ whole genome shotgun (WGS) entry which is preliminary data.</text>
</comment>
<dbReference type="SUPFAM" id="SSF55895">
    <property type="entry name" value="Ribonuclease Rh-like"/>
    <property type="match status" value="1"/>
</dbReference>
<reference evidence="4 5" key="1">
    <citation type="submission" date="2021-02" db="EMBL/GenBank/DDBJ databases">
        <title>Plant Genome Project.</title>
        <authorList>
            <person name="Zhang R.-G."/>
        </authorList>
    </citation>
    <scope>NUCLEOTIDE SEQUENCE [LARGE SCALE GENOMIC DNA]</scope>
    <source>
        <tissue evidence="4">Leaves</tissue>
    </source>
</reference>
<evidence type="ECO:0000313" key="5">
    <source>
        <dbReference type="Proteomes" id="UP000827721"/>
    </source>
</evidence>
<gene>
    <name evidence="4" type="ORF">JRO89_XS01G0039000</name>
</gene>
<dbReference type="Gene3D" id="3.90.730.10">
    <property type="entry name" value="Ribonuclease T2-like"/>
    <property type="match status" value="1"/>
</dbReference>
<name>A0ABQ8IIM4_9ROSI</name>
<protein>
    <submittedName>
        <fullName evidence="4">Uncharacterized protein</fullName>
    </submittedName>
</protein>
<evidence type="ECO:0000256" key="2">
    <source>
        <dbReference type="RuleBase" id="RU004328"/>
    </source>
</evidence>
<sequence length="260" mass="29819">MVAWLCSKASGKHCNSARASKQQFVIYSLWPMDKNRVTITLDDENTPTPTINDIRKDRPLDEAMTTYWPDLAGSSKIDDFSFWCHEWRFHGPTNPLHHMDGMDVGGSSQPNEHEKRASRRVWTKEEEEALLENLATNVDLDENSENDVEMFGNFSPMKRSRSGDPIIRSMDRFTNVLKEAMDKTNETLDKFAQVLAKNKVNENSLLATDLQKMQLPLADQIRIMQKFMQKPEIAEVFKAQSNENHKFQFIASILSGTFDG</sequence>
<dbReference type="InterPro" id="IPR036430">
    <property type="entry name" value="RNase_T2-like_sf"/>
</dbReference>
<evidence type="ECO:0000313" key="4">
    <source>
        <dbReference type="EMBL" id="KAH7576338.1"/>
    </source>
</evidence>